<evidence type="ECO:0000313" key="1">
    <source>
        <dbReference type="EMBL" id="PWI71215.1"/>
    </source>
</evidence>
<protein>
    <submittedName>
        <fullName evidence="1">Uncharacterized protein</fullName>
    </submittedName>
</protein>
<evidence type="ECO:0000313" key="2">
    <source>
        <dbReference type="Proteomes" id="UP000245956"/>
    </source>
</evidence>
<accession>A0A2U3E9P0</accession>
<gene>
    <name evidence="1" type="ORF">PCL_12583</name>
</gene>
<reference evidence="1 2" key="1">
    <citation type="journal article" date="2016" name="Front. Microbiol.">
        <title>Genome and transcriptome sequences reveal the specific parasitism of the nematophagous Purpureocillium lilacinum 36-1.</title>
        <authorList>
            <person name="Xie J."/>
            <person name="Li S."/>
            <person name="Mo C."/>
            <person name="Xiao X."/>
            <person name="Peng D."/>
            <person name="Wang G."/>
            <person name="Xiao Y."/>
        </authorList>
    </citation>
    <scope>NUCLEOTIDE SEQUENCE [LARGE SCALE GENOMIC DNA]</scope>
    <source>
        <strain evidence="1 2">36-1</strain>
    </source>
</reference>
<sequence>MRPGFVPGQPVAPPEASLEFIPRPYRVQTRPVHSGQIGESQTRNGLVRRISETVHGREPGINECPNEARLAGELYATESAREVAGRARVKSGPTVTLVDVESTDAGQARALHRRPCAAAAWLDCSAASFLLSGRPATLLVPRAAGETPFEVQGKPSSPMRVFSYVRPNADDDQPTASPFLSRTIAGDARGPASIIFVPAIVPVSQPLLGVQLIADPGGPDTTSSPESAHS</sequence>
<organism evidence="1 2">
    <name type="scientific">Purpureocillium lilacinum</name>
    <name type="common">Paecilomyces lilacinus</name>
    <dbReference type="NCBI Taxonomy" id="33203"/>
    <lineage>
        <taxon>Eukaryota</taxon>
        <taxon>Fungi</taxon>
        <taxon>Dikarya</taxon>
        <taxon>Ascomycota</taxon>
        <taxon>Pezizomycotina</taxon>
        <taxon>Sordariomycetes</taxon>
        <taxon>Hypocreomycetidae</taxon>
        <taxon>Hypocreales</taxon>
        <taxon>Ophiocordycipitaceae</taxon>
        <taxon>Purpureocillium</taxon>
    </lineage>
</organism>
<comment type="caution">
    <text evidence="1">The sequence shown here is derived from an EMBL/GenBank/DDBJ whole genome shotgun (WGS) entry which is preliminary data.</text>
</comment>
<proteinExistence type="predicted"/>
<name>A0A2U3E9P0_PURLI</name>
<dbReference type="AlphaFoldDB" id="A0A2U3E9P0"/>
<dbReference type="EMBL" id="LCWV01000008">
    <property type="protein sequence ID" value="PWI71215.1"/>
    <property type="molecule type" value="Genomic_DNA"/>
</dbReference>
<dbReference type="Proteomes" id="UP000245956">
    <property type="component" value="Unassembled WGS sequence"/>
</dbReference>